<evidence type="ECO:0000313" key="2">
    <source>
        <dbReference type="EMBL" id="QHT04061.1"/>
    </source>
</evidence>
<feature type="transmembrane region" description="Helical" evidence="1">
    <location>
        <begin position="40"/>
        <end position="63"/>
    </location>
</feature>
<dbReference type="EMBL" id="MN739423">
    <property type="protein sequence ID" value="QHT04061.1"/>
    <property type="molecule type" value="Genomic_DNA"/>
</dbReference>
<dbReference type="AlphaFoldDB" id="A0A6C0CHW0"/>
<name>A0A6C0CHW0_9ZZZZ</name>
<keyword evidence="1" id="KW-0812">Transmembrane</keyword>
<reference evidence="2" key="1">
    <citation type="journal article" date="2020" name="Nature">
        <title>Giant virus diversity and host interactions through global metagenomics.</title>
        <authorList>
            <person name="Schulz F."/>
            <person name="Roux S."/>
            <person name="Paez-Espino D."/>
            <person name="Jungbluth S."/>
            <person name="Walsh D.A."/>
            <person name="Denef V.J."/>
            <person name="McMahon K.D."/>
            <person name="Konstantinidis K.T."/>
            <person name="Eloe-Fadrosh E.A."/>
            <person name="Kyrpides N.C."/>
            <person name="Woyke T."/>
        </authorList>
    </citation>
    <scope>NUCLEOTIDE SEQUENCE</scope>
    <source>
        <strain evidence="2">GVMAG-M-3300021185-45</strain>
    </source>
</reference>
<keyword evidence="1" id="KW-0472">Membrane</keyword>
<sequence>MKQEFIDQCLIILSREDVKLQLKELFKPLISLIVQEIYPYIYLSLMFVIISFLLILGIFYLLLRSNFKSLK</sequence>
<keyword evidence="1" id="KW-1133">Transmembrane helix</keyword>
<evidence type="ECO:0000256" key="1">
    <source>
        <dbReference type="SAM" id="Phobius"/>
    </source>
</evidence>
<organism evidence="2">
    <name type="scientific">viral metagenome</name>
    <dbReference type="NCBI Taxonomy" id="1070528"/>
    <lineage>
        <taxon>unclassified sequences</taxon>
        <taxon>metagenomes</taxon>
        <taxon>organismal metagenomes</taxon>
    </lineage>
</organism>
<protein>
    <submittedName>
        <fullName evidence="2">Uncharacterized protein</fullName>
    </submittedName>
</protein>
<proteinExistence type="predicted"/>
<accession>A0A6C0CHW0</accession>